<accession>A0A4R4ZES1</accession>
<name>A0A4R4ZES1_9ACTN</name>
<dbReference type="RefSeq" id="WP_132608411.1">
    <property type="nucleotide sequence ID" value="NZ_SMKQ01000002.1"/>
</dbReference>
<comment type="caution">
    <text evidence="3">The sequence shown here is derived from an EMBL/GenBank/DDBJ whole genome shotgun (WGS) entry which is preliminary data.</text>
</comment>
<keyword evidence="2" id="KW-1133">Transmembrane helix</keyword>
<keyword evidence="2" id="KW-0472">Membrane</keyword>
<sequence>MKPSAGAVAVIACGAVLTFALADGSVGGFALRVAGVILMLGGAFGLLLPLVRTRSRWSQSTARSRQDDIDDRPPPSTPAPPGDDPGRRRGRRSPGERRP</sequence>
<evidence type="ECO:0000313" key="4">
    <source>
        <dbReference type="Proteomes" id="UP000295302"/>
    </source>
</evidence>
<protein>
    <submittedName>
        <fullName evidence="3">Uncharacterized protein</fullName>
    </submittedName>
</protein>
<keyword evidence="4" id="KW-1185">Reference proteome</keyword>
<gene>
    <name evidence="3" type="ORF">E1286_01650</name>
</gene>
<keyword evidence="2" id="KW-0812">Transmembrane</keyword>
<reference evidence="3 4" key="1">
    <citation type="submission" date="2019-03" db="EMBL/GenBank/DDBJ databases">
        <title>Draft genome sequences of novel Actinobacteria.</title>
        <authorList>
            <person name="Sahin N."/>
            <person name="Ay H."/>
            <person name="Saygin H."/>
        </authorList>
    </citation>
    <scope>NUCLEOTIDE SEQUENCE [LARGE SCALE GENOMIC DNA]</scope>
    <source>
        <strain evidence="3 4">CH32</strain>
    </source>
</reference>
<proteinExistence type="predicted"/>
<evidence type="ECO:0000256" key="2">
    <source>
        <dbReference type="SAM" id="Phobius"/>
    </source>
</evidence>
<feature type="compositionally biased region" description="Basic and acidic residues" evidence="1">
    <location>
        <begin position="64"/>
        <end position="73"/>
    </location>
</feature>
<dbReference type="AlphaFoldDB" id="A0A4R4ZES1"/>
<organism evidence="3 4">
    <name type="scientific">Nonomuraea terrae</name>
    <dbReference type="NCBI Taxonomy" id="2530383"/>
    <lineage>
        <taxon>Bacteria</taxon>
        <taxon>Bacillati</taxon>
        <taxon>Actinomycetota</taxon>
        <taxon>Actinomycetes</taxon>
        <taxon>Streptosporangiales</taxon>
        <taxon>Streptosporangiaceae</taxon>
        <taxon>Nonomuraea</taxon>
    </lineage>
</organism>
<dbReference type="EMBL" id="SMKQ01000002">
    <property type="protein sequence ID" value="TDD57018.1"/>
    <property type="molecule type" value="Genomic_DNA"/>
</dbReference>
<dbReference type="OrthoDB" id="10001985at2"/>
<feature type="transmembrane region" description="Helical" evidence="2">
    <location>
        <begin position="32"/>
        <end position="51"/>
    </location>
</feature>
<feature type="compositionally biased region" description="Pro residues" evidence="1">
    <location>
        <begin position="74"/>
        <end position="83"/>
    </location>
</feature>
<evidence type="ECO:0000313" key="3">
    <source>
        <dbReference type="EMBL" id="TDD57018.1"/>
    </source>
</evidence>
<dbReference type="Proteomes" id="UP000295302">
    <property type="component" value="Unassembled WGS sequence"/>
</dbReference>
<evidence type="ECO:0000256" key="1">
    <source>
        <dbReference type="SAM" id="MobiDB-lite"/>
    </source>
</evidence>
<feature type="region of interest" description="Disordered" evidence="1">
    <location>
        <begin position="54"/>
        <end position="99"/>
    </location>
</feature>